<reference evidence="2 3" key="1">
    <citation type="journal article" date="2021" name="Elife">
        <title>Chloroplast acquisition without the gene transfer in kleptoplastic sea slugs, Plakobranchus ocellatus.</title>
        <authorList>
            <person name="Maeda T."/>
            <person name="Takahashi S."/>
            <person name="Yoshida T."/>
            <person name="Shimamura S."/>
            <person name="Takaki Y."/>
            <person name="Nagai Y."/>
            <person name="Toyoda A."/>
            <person name="Suzuki Y."/>
            <person name="Arimoto A."/>
            <person name="Ishii H."/>
            <person name="Satoh N."/>
            <person name="Nishiyama T."/>
            <person name="Hasebe M."/>
            <person name="Maruyama T."/>
            <person name="Minagawa J."/>
            <person name="Obokata J."/>
            <person name="Shigenobu S."/>
        </authorList>
    </citation>
    <scope>NUCLEOTIDE SEQUENCE [LARGE SCALE GENOMIC DNA]</scope>
</reference>
<dbReference type="Proteomes" id="UP000735302">
    <property type="component" value="Unassembled WGS sequence"/>
</dbReference>
<dbReference type="SUPFAM" id="SSF56219">
    <property type="entry name" value="DNase I-like"/>
    <property type="match status" value="1"/>
</dbReference>
<comment type="caution">
    <text evidence="2">The sequence shown here is derived from an EMBL/GenBank/DDBJ whole genome shotgun (WGS) entry which is preliminary data.</text>
</comment>
<dbReference type="InterPro" id="IPR036691">
    <property type="entry name" value="Endo/exonu/phosph_ase_sf"/>
</dbReference>
<sequence>MGQNHSESLVNNVKGVCDSNPNPSLGRDSHVQQVAPDRHPASTRKIKTDKISKIAMWNVRTLHQKGKLENVVKEMERINLKILGLAEVRWTGAGSMKLGSKTLIYSGEHTHERGVGILLDVTTAKSLGSWCPISDRVVGAKLVAKPLNLGIIQVYAPTSDSEDVEVEKFYEEIEKAKGYLKSQDIIM</sequence>
<evidence type="ECO:0000256" key="1">
    <source>
        <dbReference type="SAM" id="MobiDB-lite"/>
    </source>
</evidence>
<dbReference type="AlphaFoldDB" id="A0AAV4CLR1"/>
<organism evidence="2 3">
    <name type="scientific">Plakobranchus ocellatus</name>
    <dbReference type="NCBI Taxonomy" id="259542"/>
    <lineage>
        <taxon>Eukaryota</taxon>
        <taxon>Metazoa</taxon>
        <taxon>Spiralia</taxon>
        <taxon>Lophotrochozoa</taxon>
        <taxon>Mollusca</taxon>
        <taxon>Gastropoda</taxon>
        <taxon>Heterobranchia</taxon>
        <taxon>Euthyneura</taxon>
        <taxon>Panpulmonata</taxon>
        <taxon>Sacoglossa</taxon>
        <taxon>Placobranchoidea</taxon>
        <taxon>Plakobranchidae</taxon>
        <taxon>Plakobranchus</taxon>
    </lineage>
</organism>
<accession>A0AAV4CLR1</accession>
<dbReference type="EMBL" id="BLXT01006532">
    <property type="protein sequence ID" value="GFO32009.1"/>
    <property type="molecule type" value="Genomic_DNA"/>
</dbReference>
<evidence type="ECO:0000313" key="2">
    <source>
        <dbReference type="EMBL" id="GFO32009.1"/>
    </source>
</evidence>
<name>A0AAV4CLR1_9GAST</name>
<protein>
    <submittedName>
        <fullName evidence="2">Craniofacial development protein 2</fullName>
    </submittedName>
</protein>
<gene>
    <name evidence="2" type="ORF">PoB_005851400</name>
</gene>
<feature type="region of interest" description="Disordered" evidence="1">
    <location>
        <begin position="1"/>
        <end position="45"/>
    </location>
</feature>
<feature type="compositionally biased region" description="Polar residues" evidence="1">
    <location>
        <begin position="1"/>
        <end position="11"/>
    </location>
</feature>
<evidence type="ECO:0000313" key="3">
    <source>
        <dbReference type="Proteomes" id="UP000735302"/>
    </source>
</evidence>
<dbReference type="Gene3D" id="3.60.10.10">
    <property type="entry name" value="Endonuclease/exonuclease/phosphatase"/>
    <property type="match status" value="1"/>
</dbReference>
<feature type="compositionally biased region" description="Basic and acidic residues" evidence="1">
    <location>
        <begin position="36"/>
        <end position="45"/>
    </location>
</feature>
<proteinExistence type="predicted"/>
<keyword evidence="3" id="KW-1185">Reference proteome</keyword>